<evidence type="ECO:0000313" key="3">
    <source>
        <dbReference type="Proteomes" id="UP000811619"/>
    </source>
</evidence>
<gene>
    <name evidence="2" type="ORF">E4U42_002021</name>
</gene>
<feature type="region of interest" description="Disordered" evidence="1">
    <location>
        <begin position="1"/>
        <end position="86"/>
    </location>
</feature>
<evidence type="ECO:0000256" key="1">
    <source>
        <dbReference type="SAM" id="MobiDB-lite"/>
    </source>
</evidence>
<evidence type="ECO:0000313" key="2">
    <source>
        <dbReference type="EMBL" id="KAG5912663.1"/>
    </source>
</evidence>
<dbReference type="AlphaFoldDB" id="A0A8K0NF17"/>
<organism evidence="2 3">
    <name type="scientific">Claviceps africana</name>
    <dbReference type="NCBI Taxonomy" id="83212"/>
    <lineage>
        <taxon>Eukaryota</taxon>
        <taxon>Fungi</taxon>
        <taxon>Dikarya</taxon>
        <taxon>Ascomycota</taxon>
        <taxon>Pezizomycotina</taxon>
        <taxon>Sordariomycetes</taxon>
        <taxon>Hypocreomycetidae</taxon>
        <taxon>Hypocreales</taxon>
        <taxon>Clavicipitaceae</taxon>
        <taxon>Claviceps</taxon>
    </lineage>
</organism>
<feature type="compositionally biased region" description="Basic residues" evidence="1">
    <location>
        <begin position="8"/>
        <end position="19"/>
    </location>
</feature>
<feature type="region of interest" description="Disordered" evidence="1">
    <location>
        <begin position="115"/>
        <end position="137"/>
    </location>
</feature>
<reference evidence="2" key="1">
    <citation type="journal article" date="2020" name="bioRxiv">
        <title>Whole genome comparisons of ergot fungi reveals the divergence and evolution of species within the genus Claviceps are the result of varying mechanisms driving genome evolution and host range expansion.</title>
        <authorList>
            <person name="Wyka S.A."/>
            <person name="Mondo S.J."/>
            <person name="Liu M."/>
            <person name="Dettman J."/>
            <person name="Nalam V."/>
            <person name="Broders K.D."/>
        </authorList>
    </citation>
    <scope>NUCLEOTIDE SEQUENCE</scope>
    <source>
        <strain evidence="2">CCC 489</strain>
    </source>
</reference>
<proteinExistence type="predicted"/>
<dbReference type="Proteomes" id="UP000811619">
    <property type="component" value="Unassembled WGS sequence"/>
</dbReference>
<sequence>GGDDAGRARRRPRRRHARLVRPLQVPRRGGPRLSGNPRRARAQHQPGAHPRALQQAPRGGRHARRPGLPLPGEQLPRPRRQPPTIPLSGAVAARRLAVRPPLLVSTVPGEHLARSVRADRSGAPSRTAEAAPRHARGSRTGLARLFCPRGLSL</sequence>
<comment type="caution">
    <text evidence="2">The sequence shown here is derived from an EMBL/GenBank/DDBJ whole genome shotgun (WGS) entry which is preliminary data.</text>
</comment>
<accession>A0A8K0NF17</accession>
<keyword evidence="3" id="KW-1185">Reference proteome</keyword>
<feature type="non-terminal residue" evidence="2">
    <location>
        <position position="1"/>
    </location>
</feature>
<name>A0A8K0NF17_9HYPO</name>
<dbReference type="EMBL" id="SRPY01001676">
    <property type="protein sequence ID" value="KAG5912663.1"/>
    <property type="molecule type" value="Genomic_DNA"/>
</dbReference>
<feature type="non-terminal residue" evidence="2">
    <location>
        <position position="153"/>
    </location>
</feature>
<protein>
    <submittedName>
        <fullName evidence="2">Uncharacterized protein</fullName>
    </submittedName>
</protein>